<keyword evidence="2" id="KW-0472">Membrane</keyword>
<feature type="region of interest" description="Disordered" evidence="1">
    <location>
        <begin position="40"/>
        <end position="116"/>
    </location>
</feature>
<keyword evidence="2" id="KW-0812">Transmembrane</keyword>
<reference evidence="3" key="1">
    <citation type="journal article" date="2023" name="Mol. Phylogenet. Evol.">
        <title>Genome-scale phylogeny and comparative genomics of the fungal order Sordariales.</title>
        <authorList>
            <person name="Hensen N."/>
            <person name="Bonometti L."/>
            <person name="Westerberg I."/>
            <person name="Brannstrom I.O."/>
            <person name="Guillou S."/>
            <person name="Cros-Aarteil S."/>
            <person name="Calhoun S."/>
            <person name="Haridas S."/>
            <person name="Kuo A."/>
            <person name="Mondo S."/>
            <person name="Pangilinan J."/>
            <person name="Riley R."/>
            <person name="LaButti K."/>
            <person name="Andreopoulos B."/>
            <person name="Lipzen A."/>
            <person name="Chen C."/>
            <person name="Yan M."/>
            <person name="Daum C."/>
            <person name="Ng V."/>
            <person name="Clum A."/>
            <person name="Steindorff A."/>
            <person name="Ohm R.A."/>
            <person name="Martin F."/>
            <person name="Silar P."/>
            <person name="Natvig D.O."/>
            <person name="Lalanne C."/>
            <person name="Gautier V."/>
            <person name="Ament-Velasquez S.L."/>
            <person name="Kruys A."/>
            <person name="Hutchinson M.I."/>
            <person name="Powell A.J."/>
            <person name="Barry K."/>
            <person name="Miller A.N."/>
            <person name="Grigoriev I.V."/>
            <person name="Debuchy R."/>
            <person name="Gladieux P."/>
            <person name="Hiltunen Thoren M."/>
            <person name="Johannesson H."/>
        </authorList>
    </citation>
    <scope>NUCLEOTIDE SEQUENCE</scope>
    <source>
        <strain evidence="3">CBS 532.94</strain>
    </source>
</reference>
<gene>
    <name evidence="3" type="ORF">C8A03DRAFT_33256</name>
</gene>
<proteinExistence type="predicted"/>
<reference evidence="3" key="2">
    <citation type="submission" date="2023-05" db="EMBL/GenBank/DDBJ databases">
        <authorList>
            <consortium name="Lawrence Berkeley National Laboratory"/>
            <person name="Steindorff A."/>
            <person name="Hensen N."/>
            <person name="Bonometti L."/>
            <person name="Westerberg I."/>
            <person name="Brannstrom I.O."/>
            <person name="Guillou S."/>
            <person name="Cros-Aarteil S."/>
            <person name="Calhoun S."/>
            <person name="Haridas S."/>
            <person name="Kuo A."/>
            <person name="Mondo S."/>
            <person name="Pangilinan J."/>
            <person name="Riley R."/>
            <person name="Labutti K."/>
            <person name="Andreopoulos B."/>
            <person name="Lipzen A."/>
            <person name="Chen C."/>
            <person name="Yanf M."/>
            <person name="Daum C."/>
            <person name="Ng V."/>
            <person name="Clum A."/>
            <person name="Ohm R."/>
            <person name="Martin F."/>
            <person name="Silar P."/>
            <person name="Natvig D."/>
            <person name="Lalanne C."/>
            <person name="Gautier V."/>
            <person name="Ament-Velasquez S.L."/>
            <person name="Kruys A."/>
            <person name="Hutchinson M.I."/>
            <person name="Powell A.J."/>
            <person name="Barry K."/>
            <person name="Miller A.N."/>
            <person name="Grigoriev I.V."/>
            <person name="Debuchy R."/>
            <person name="Gladieux P."/>
            <person name="Thoren M.H."/>
            <person name="Johannesson H."/>
        </authorList>
    </citation>
    <scope>NUCLEOTIDE SEQUENCE</scope>
    <source>
        <strain evidence="3">CBS 532.94</strain>
    </source>
</reference>
<organism evidence="3 4">
    <name type="scientific">Achaetomium macrosporum</name>
    <dbReference type="NCBI Taxonomy" id="79813"/>
    <lineage>
        <taxon>Eukaryota</taxon>
        <taxon>Fungi</taxon>
        <taxon>Dikarya</taxon>
        <taxon>Ascomycota</taxon>
        <taxon>Pezizomycotina</taxon>
        <taxon>Sordariomycetes</taxon>
        <taxon>Sordariomycetidae</taxon>
        <taxon>Sordariales</taxon>
        <taxon>Chaetomiaceae</taxon>
        <taxon>Achaetomium</taxon>
    </lineage>
</organism>
<evidence type="ECO:0000313" key="4">
    <source>
        <dbReference type="Proteomes" id="UP001303760"/>
    </source>
</evidence>
<accession>A0AAN7H7H7</accession>
<dbReference type="PANTHER" id="PTHR41800">
    <property type="entry name" value="EXPRESSED PROTEIN"/>
    <property type="match status" value="1"/>
</dbReference>
<dbReference type="Proteomes" id="UP001303760">
    <property type="component" value="Unassembled WGS sequence"/>
</dbReference>
<dbReference type="PANTHER" id="PTHR41800:SF1">
    <property type="entry name" value="EXPRESSED PROTEIN"/>
    <property type="match status" value="1"/>
</dbReference>
<dbReference type="AlphaFoldDB" id="A0AAN7H7H7"/>
<keyword evidence="4" id="KW-1185">Reference proteome</keyword>
<feature type="transmembrane region" description="Helical" evidence="2">
    <location>
        <begin position="6"/>
        <end position="25"/>
    </location>
</feature>
<protein>
    <submittedName>
        <fullName evidence="3">Uncharacterized protein</fullName>
    </submittedName>
</protein>
<dbReference type="Pfam" id="PF15932">
    <property type="entry name" value="DUF4748"/>
    <property type="match status" value="1"/>
</dbReference>
<evidence type="ECO:0000256" key="1">
    <source>
        <dbReference type="SAM" id="MobiDB-lite"/>
    </source>
</evidence>
<evidence type="ECO:0000313" key="3">
    <source>
        <dbReference type="EMBL" id="KAK4238726.1"/>
    </source>
</evidence>
<feature type="compositionally biased region" description="Polar residues" evidence="1">
    <location>
        <begin position="72"/>
        <end position="81"/>
    </location>
</feature>
<keyword evidence="2" id="KW-1133">Transmembrane helix</keyword>
<comment type="caution">
    <text evidence="3">The sequence shown here is derived from an EMBL/GenBank/DDBJ whole genome shotgun (WGS) entry which is preliminary data.</text>
</comment>
<name>A0AAN7H7H7_9PEZI</name>
<evidence type="ECO:0000256" key="2">
    <source>
        <dbReference type="SAM" id="Phobius"/>
    </source>
</evidence>
<dbReference type="InterPro" id="IPR031833">
    <property type="entry name" value="DUF4748"/>
</dbReference>
<sequence length="116" mass="12996">MNTVRSFWLGWGSLCAAGGVAYYVAKRNINADRQSRLEEQRKRKAVADSLEQSQNVSARGSDEPARTDMAYSPSQESSSDPAPTRHAPVTEQQRIIEKSKYESTQPFRSPKGDRFS</sequence>
<dbReference type="EMBL" id="MU860085">
    <property type="protein sequence ID" value="KAK4238726.1"/>
    <property type="molecule type" value="Genomic_DNA"/>
</dbReference>